<dbReference type="InterPro" id="IPR036188">
    <property type="entry name" value="FAD/NAD-bd_sf"/>
</dbReference>
<dbReference type="GO" id="GO:0016491">
    <property type="term" value="F:oxidoreductase activity"/>
    <property type="evidence" value="ECO:0007669"/>
    <property type="project" value="UniProtKB-KW"/>
</dbReference>
<sequence>MSNRYDTVVVGAGLGGCSAAAHLAALGHQVLLVERYTAIGGSSHVFRRQGRWEFDCGVHYVGDCGPGGQVPTLLRGLGLDDRIEWLPLERSGFDTIVAPGAEVRVPVGWDTFERNLLDTFPEDRRGLRRVVSVLRRLGESLDRGSDPGSVTAFGRAVARAGRAAPFALAPYVSLLVAAGLRPRTMLAMSVQNGTQAATPTTLSTLGHAAFLENYVGRGAYYPRGGGQMLAAGFAEVIRSHGGEIRTGTGVDRILVENRQVTGVRLESGETVRASTVVSAMDVLRTFRELIGPEHLPAATRARVRSWTMSQPLINGFFGVDLDLSAAPNTNHFVIPEWDDLTSLTALKRLGDRLIGGRGHTDGPAWAREFARSQPMFVQSSSRRDPSNRRAAPAQHATIEVQTIAPADPALWGFDGADVRSGGYRNDPRYREIKKIVLDGMLERMERAYPGSSGRVRLAELGTPATQERFVGNTAGAPFGLAPSPTQTGPMRPGPATPIRGLYLAGTSTPWGPATEGSMVSGLQAAAAITGRDLLAEVRAGAVLADRSLMSAWPDDFDPLAAGRGPATRQTASNSVDPSPSASSVDRTSPV</sequence>
<evidence type="ECO:0000256" key="4">
    <source>
        <dbReference type="ARBA" id="ARBA00022857"/>
    </source>
</evidence>
<evidence type="ECO:0000256" key="3">
    <source>
        <dbReference type="ARBA" id="ARBA00022827"/>
    </source>
</evidence>
<dbReference type="OrthoDB" id="9774675at2"/>
<dbReference type="Pfam" id="PF01593">
    <property type="entry name" value="Amino_oxidase"/>
    <property type="match status" value="2"/>
</dbReference>
<dbReference type="SUPFAM" id="SSF51905">
    <property type="entry name" value="FAD/NAD(P)-binding domain"/>
    <property type="match status" value="1"/>
</dbReference>
<dbReference type="Proteomes" id="UP000194360">
    <property type="component" value="Unassembled WGS sequence"/>
</dbReference>
<dbReference type="EC" id="1.3.99.31" evidence="8"/>
<name>A0A1Y2MP44_PSEAH</name>
<accession>A0A1Y2MP44</accession>
<evidence type="ECO:0000313" key="8">
    <source>
        <dbReference type="EMBL" id="OSY36457.1"/>
    </source>
</evidence>
<dbReference type="EMBL" id="MIGB01000039">
    <property type="protein sequence ID" value="OSY36457.1"/>
    <property type="molecule type" value="Genomic_DNA"/>
</dbReference>
<comment type="caution">
    <text evidence="8">The sequence shown here is derived from an EMBL/GenBank/DDBJ whole genome shotgun (WGS) entry which is preliminary data.</text>
</comment>
<reference evidence="8 9" key="1">
    <citation type="submission" date="2016-09" db="EMBL/GenBank/DDBJ databases">
        <title>Pseudonocardia autotrophica DSM535, a candidate organism with high potential of specific P450 cytochromes.</title>
        <authorList>
            <person name="Grumaz C."/>
            <person name="Vainshtein Y."/>
            <person name="Kirstahler P."/>
            <person name="Sohn K."/>
        </authorList>
    </citation>
    <scope>NUCLEOTIDE SEQUENCE [LARGE SCALE GENOMIC DNA]</scope>
    <source>
        <strain evidence="8 9">DSM 535</strain>
    </source>
</reference>
<evidence type="ECO:0000256" key="5">
    <source>
        <dbReference type="ARBA" id="ARBA00023027"/>
    </source>
</evidence>
<dbReference type="InterPro" id="IPR002937">
    <property type="entry name" value="Amino_oxidase"/>
</dbReference>
<keyword evidence="8" id="KW-0560">Oxidoreductase</keyword>
<evidence type="ECO:0000259" key="7">
    <source>
        <dbReference type="Pfam" id="PF01593"/>
    </source>
</evidence>
<keyword evidence="9" id="KW-1185">Reference proteome</keyword>
<proteinExistence type="predicted"/>
<feature type="compositionally biased region" description="Low complexity" evidence="6">
    <location>
        <begin position="571"/>
        <end position="590"/>
    </location>
</feature>
<feature type="domain" description="Amine oxidase" evidence="7">
    <location>
        <begin position="472"/>
        <end position="528"/>
    </location>
</feature>
<evidence type="ECO:0000256" key="2">
    <source>
        <dbReference type="ARBA" id="ARBA00022729"/>
    </source>
</evidence>
<dbReference type="PANTHER" id="PTHR46091">
    <property type="entry name" value="BLR7054 PROTEIN"/>
    <property type="match status" value="1"/>
</dbReference>
<dbReference type="PROSITE" id="PS51257">
    <property type="entry name" value="PROKAR_LIPOPROTEIN"/>
    <property type="match status" value="1"/>
</dbReference>
<feature type="region of interest" description="Disordered" evidence="6">
    <location>
        <begin position="554"/>
        <end position="590"/>
    </location>
</feature>
<evidence type="ECO:0000313" key="9">
    <source>
        <dbReference type="Proteomes" id="UP000194360"/>
    </source>
</evidence>
<keyword evidence="4" id="KW-0521">NADP</keyword>
<dbReference type="InterPro" id="IPR052206">
    <property type="entry name" value="Retinol_saturase"/>
</dbReference>
<feature type="domain" description="Amine oxidase" evidence="7">
    <location>
        <begin position="15"/>
        <end position="297"/>
    </location>
</feature>
<organism evidence="8 9">
    <name type="scientific">Pseudonocardia autotrophica</name>
    <name type="common">Amycolata autotrophica</name>
    <name type="synonym">Nocardia autotrophica</name>
    <dbReference type="NCBI Taxonomy" id="2074"/>
    <lineage>
        <taxon>Bacteria</taxon>
        <taxon>Bacillati</taxon>
        <taxon>Actinomycetota</taxon>
        <taxon>Actinomycetes</taxon>
        <taxon>Pseudonocardiales</taxon>
        <taxon>Pseudonocardiaceae</taxon>
        <taxon>Pseudonocardia</taxon>
    </lineage>
</organism>
<keyword evidence="2" id="KW-0732">Signal</keyword>
<evidence type="ECO:0000256" key="1">
    <source>
        <dbReference type="ARBA" id="ARBA00022630"/>
    </source>
</evidence>
<gene>
    <name evidence="8" type="primary">crtI_1</name>
    <name evidence="8" type="ORF">BG845_05379</name>
</gene>
<dbReference type="Gene3D" id="3.50.50.60">
    <property type="entry name" value="FAD/NAD(P)-binding domain"/>
    <property type="match status" value="2"/>
</dbReference>
<protein>
    <submittedName>
        <fullName evidence="8">Phytoene desaturase (Lycopene-forming)</fullName>
        <ecNumber evidence="8">1.3.99.31</ecNumber>
    </submittedName>
</protein>
<keyword evidence="5" id="KW-0520">NAD</keyword>
<evidence type="ECO:0000256" key="6">
    <source>
        <dbReference type="SAM" id="MobiDB-lite"/>
    </source>
</evidence>
<dbReference type="RefSeq" id="WP_085915509.1">
    <property type="nucleotide sequence ID" value="NZ_AP018920.1"/>
</dbReference>
<keyword evidence="1" id="KW-0285">Flavoprotein</keyword>
<dbReference type="AlphaFoldDB" id="A0A1Y2MP44"/>
<dbReference type="PANTHER" id="PTHR46091:SF3">
    <property type="entry name" value="AMINE OXIDASE DOMAIN-CONTAINING PROTEIN"/>
    <property type="match status" value="1"/>
</dbReference>
<dbReference type="STRING" id="2074.BG845_05379"/>
<keyword evidence="3" id="KW-0274">FAD</keyword>